<dbReference type="Proteomes" id="UP000029033">
    <property type="component" value="Unassembled WGS sequence"/>
</dbReference>
<organism evidence="2 3">
    <name type="scientific">Bifidobacterium scardovii</name>
    <dbReference type="NCBI Taxonomy" id="158787"/>
    <lineage>
        <taxon>Bacteria</taxon>
        <taxon>Bacillati</taxon>
        <taxon>Actinomycetota</taxon>
        <taxon>Actinomycetes</taxon>
        <taxon>Bifidobacteriales</taxon>
        <taxon>Bifidobacteriaceae</taxon>
        <taxon>Bifidobacterium</taxon>
    </lineage>
</organism>
<dbReference type="STRING" id="158787.BSCA_0548"/>
<gene>
    <name evidence="2" type="ORF">BSCA_0548</name>
</gene>
<dbReference type="GeneID" id="85166691"/>
<keyword evidence="1" id="KW-0812">Transmembrane</keyword>
<evidence type="ECO:0000313" key="2">
    <source>
        <dbReference type="EMBL" id="KFI95517.1"/>
    </source>
</evidence>
<dbReference type="eggNOG" id="ENOG50327AN">
    <property type="taxonomic scope" value="Bacteria"/>
</dbReference>
<keyword evidence="3" id="KW-1185">Reference proteome</keyword>
<dbReference type="AlphaFoldDB" id="A0A087DJ17"/>
<name>A0A087DJ17_9BIFI</name>
<accession>A0A087DJ17</accession>
<reference evidence="2 3" key="1">
    <citation type="submission" date="2014-03" db="EMBL/GenBank/DDBJ databases">
        <title>Genomics of Bifidobacteria.</title>
        <authorList>
            <person name="Ventura M."/>
            <person name="Milani C."/>
            <person name="Lugli G.A."/>
        </authorList>
    </citation>
    <scope>NUCLEOTIDE SEQUENCE [LARGE SCALE GENOMIC DNA]</scope>
    <source>
        <strain evidence="2 3">LMG 21589</strain>
    </source>
</reference>
<protein>
    <submittedName>
        <fullName evidence="2">Uncharacterized protein</fullName>
    </submittedName>
</protein>
<proteinExistence type="predicted"/>
<evidence type="ECO:0000256" key="1">
    <source>
        <dbReference type="SAM" id="Phobius"/>
    </source>
</evidence>
<feature type="transmembrane region" description="Helical" evidence="1">
    <location>
        <begin position="34"/>
        <end position="56"/>
    </location>
</feature>
<comment type="caution">
    <text evidence="2">The sequence shown here is derived from an EMBL/GenBank/DDBJ whole genome shotgun (WGS) entry which is preliminary data.</text>
</comment>
<keyword evidence="1" id="KW-0472">Membrane</keyword>
<sequence length="188" mass="21553">MARNTGKKSKATDFAVRPVDTVQQRAHARDKRLMIIYGVGSVLYVALFVAAFWGFYRFLFLTSFRTGFTKALSVGDSARISAADQASIAKFAAVCYLVMFLIIMVVPMIVTIINFVTRLRRWRRYVYCSSPRYLQSLVDGQADQATKETLLRVVKELSYVNRQCPNDHFWLWTPAEGLVECPYCHRMV</sequence>
<feature type="transmembrane region" description="Helical" evidence="1">
    <location>
        <begin position="91"/>
        <end position="116"/>
    </location>
</feature>
<dbReference type="EMBL" id="JGZO01000002">
    <property type="protein sequence ID" value="KFI95517.1"/>
    <property type="molecule type" value="Genomic_DNA"/>
</dbReference>
<keyword evidence="1" id="KW-1133">Transmembrane helix</keyword>
<evidence type="ECO:0000313" key="3">
    <source>
        <dbReference type="Proteomes" id="UP000029033"/>
    </source>
</evidence>
<dbReference type="OrthoDB" id="9815006at2"/>
<dbReference type="RefSeq" id="WP_033517144.1">
    <property type="nucleotide sequence ID" value="NZ_CAUPKV010000013.1"/>
</dbReference>